<comment type="subcellular location">
    <subcellularLocation>
        <location evidence="1 11">Cell outer membrane</location>
        <topology evidence="1 11">Multi-pass membrane protein</topology>
    </subcellularLocation>
</comment>
<evidence type="ECO:0000256" key="7">
    <source>
        <dbReference type="ARBA" id="ARBA00023065"/>
    </source>
</evidence>
<evidence type="ECO:0000313" key="16">
    <source>
        <dbReference type="EMBL" id="MCJ1961527.1"/>
    </source>
</evidence>
<dbReference type="Pfam" id="PF07715">
    <property type="entry name" value="Plug"/>
    <property type="match status" value="1"/>
</dbReference>
<gene>
    <name evidence="16" type="ORF">MTR65_12605</name>
</gene>
<evidence type="ECO:0000256" key="10">
    <source>
        <dbReference type="ARBA" id="ARBA00023237"/>
    </source>
</evidence>
<evidence type="ECO:0000313" key="17">
    <source>
        <dbReference type="Proteomes" id="UP001162802"/>
    </source>
</evidence>
<evidence type="ECO:0000256" key="12">
    <source>
        <dbReference type="RuleBase" id="RU003357"/>
    </source>
</evidence>
<evidence type="ECO:0000256" key="13">
    <source>
        <dbReference type="SAM" id="SignalP"/>
    </source>
</evidence>
<dbReference type="Pfam" id="PF00593">
    <property type="entry name" value="TonB_dep_Rec_b-barrel"/>
    <property type="match status" value="1"/>
</dbReference>
<dbReference type="RefSeq" id="WP_243800719.1">
    <property type="nucleotide sequence ID" value="NZ_JALHAT010000022.1"/>
</dbReference>
<dbReference type="InterPro" id="IPR039426">
    <property type="entry name" value="TonB-dep_rcpt-like"/>
</dbReference>
<keyword evidence="6" id="KW-0408">Iron</keyword>
<dbReference type="InterPro" id="IPR036942">
    <property type="entry name" value="Beta-barrel_TonB_sf"/>
</dbReference>
<keyword evidence="3 11" id="KW-1134">Transmembrane beta strand</keyword>
<evidence type="ECO:0000256" key="4">
    <source>
        <dbReference type="ARBA" id="ARBA00022496"/>
    </source>
</evidence>
<evidence type="ECO:0000259" key="15">
    <source>
        <dbReference type="Pfam" id="PF07715"/>
    </source>
</evidence>
<dbReference type="PANTHER" id="PTHR32552:SF81">
    <property type="entry name" value="TONB-DEPENDENT OUTER MEMBRANE RECEPTOR"/>
    <property type="match status" value="1"/>
</dbReference>
<evidence type="ECO:0000256" key="5">
    <source>
        <dbReference type="ARBA" id="ARBA00022692"/>
    </source>
</evidence>
<keyword evidence="10 11" id="KW-0998">Cell outer membrane</keyword>
<protein>
    <submittedName>
        <fullName evidence="16">TonB-dependent receptor</fullName>
    </submittedName>
</protein>
<dbReference type="Gene3D" id="2.40.170.20">
    <property type="entry name" value="TonB-dependent receptor, beta-barrel domain"/>
    <property type="match status" value="1"/>
</dbReference>
<evidence type="ECO:0000256" key="11">
    <source>
        <dbReference type="PROSITE-ProRule" id="PRU01360"/>
    </source>
</evidence>
<evidence type="ECO:0000259" key="14">
    <source>
        <dbReference type="Pfam" id="PF00593"/>
    </source>
</evidence>
<dbReference type="EMBL" id="JALHAT010000022">
    <property type="protein sequence ID" value="MCJ1961527.1"/>
    <property type="molecule type" value="Genomic_DNA"/>
</dbReference>
<dbReference type="InterPro" id="IPR000531">
    <property type="entry name" value="Beta-barrel_TonB"/>
</dbReference>
<keyword evidence="4" id="KW-0410">Iron transport</keyword>
<keyword evidence="13" id="KW-0732">Signal</keyword>
<feature type="domain" description="TonB-dependent receptor-like beta-barrel" evidence="14">
    <location>
        <begin position="319"/>
        <end position="730"/>
    </location>
</feature>
<dbReference type="SUPFAM" id="SSF56935">
    <property type="entry name" value="Porins"/>
    <property type="match status" value="1"/>
</dbReference>
<dbReference type="PROSITE" id="PS52016">
    <property type="entry name" value="TONB_DEPENDENT_REC_3"/>
    <property type="match status" value="1"/>
</dbReference>
<feature type="domain" description="TonB-dependent receptor plug" evidence="15">
    <location>
        <begin position="56"/>
        <end position="162"/>
    </location>
</feature>
<organism evidence="16 17">
    <name type="scientific">Novosphingobium mangrovi</name>
    <name type="common">ex Hu et al. 2023</name>
    <dbReference type="NCBI Taxonomy" id="2930094"/>
    <lineage>
        <taxon>Bacteria</taxon>
        <taxon>Pseudomonadati</taxon>
        <taxon>Pseudomonadota</taxon>
        <taxon>Alphaproteobacteria</taxon>
        <taxon>Sphingomonadales</taxon>
        <taxon>Sphingomonadaceae</taxon>
        <taxon>Novosphingobium</taxon>
    </lineage>
</organism>
<keyword evidence="5 11" id="KW-0812">Transmembrane</keyword>
<comment type="similarity">
    <text evidence="11 12">Belongs to the TonB-dependent receptor family.</text>
</comment>
<keyword evidence="17" id="KW-1185">Reference proteome</keyword>
<evidence type="ECO:0000256" key="3">
    <source>
        <dbReference type="ARBA" id="ARBA00022452"/>
    </source>
</evidence>
<keyword evidence="8 12" id="KW-0798">TonB box</keyword>
<dbReference type="InterPro" id="IPR012910">
    <property type="entry name" value="Plug_dom"/>
</dbReference>
<proteinExistence type="inferred from homology"/>
<accession>A0ABT0AEA6</accession>
<dbReference type="Proteomes" id="UP001162802">
    <property type="component" value="Unassembled WGS sequence"/>
</dbReference>
<dbReference type="PANTHER" id="PTHR32552">
    <property type="entry name" value="FERRICHROME IRON RECEPTOR-RELATED"/>
    <property type="match status" value="1"/>
</dbReference>
<reference evidence="16" key="1">
    <citation type="submission" date="2022-03" db="EMBL/GenBank/DDBJ databases">
        <title>Identification of a novel bacterium isolated from mangrove sediments.</title>
        <authorList>
            <person name="Pan X."/>
        </authorList>
    </citation>
    <scope>NUCLEOTIDE SEQUENCE</scope>
    <source>
        <strain evidence="16">B2637</strain>
    </source>
</reference>
<evidence type="ECO:0000256" key="2">
    <source>
        <dbReference type="ARBA" id="ARBA00022448"/>
    </source>
</evidence>
<keyword evidence="16" id="KW-0675">Receptor</keyword>
<feature type="signal peptide" evidence="13">
    <location>
        <begin position="1"/>
        <end position="30"/>
    </location>
</feature>
<sequence length="768" mass="83451">MIHRHTYKTQALCSIALGALAIALPGAAQAQEAPAASENQPAGTIVVTARNRAESIQEVPMSITALSDETMEKKSVEGMSDIARFTPGLSFENYSSGFQVPVIRAQAQTSVTALETNVATFYDGIYMPRSWSVDMGVAALDRVEVVKGPQSARYGRNAFAGAVNFIAYKATTDGDFTAEGEVTAGIYDRYDASVKAKLPISDQFGLAATYNHSEFDGTWTNSNPWANAGVSPGTDGRIGGWNNDSWSVSAIARPTEGMVIEASYSEFDIERESNPNADYEEANGQLNCGAIRASGNPSLMCGEVPGTGSRANVDPRSYGAWTSTQIARIRAAYEFAPHWNASYLFGRVTGDVSIGNMTVSDPSNCVASCVFQNAPVGEIDYDSHEWRVDYDGSSFDFAFGGFISKGDDDYNFNLVYAPPLSEGQPVVPFTENATLNLTLTNTTTTTLVRSVFGETQWTSPSGNLRLGAEGRYSWTDLSVLNNRNGMGYADTFRAFTPRFTAEFDASADTLLYASAARGTKAGGFNATAASDTQRTYGEESNWTYEVGAKNTLMGGRLTFNAALFYTDWSDIQINSADTYANDPNAVNIVLNLGSATVYGAEFDTAFYPDDHWSFDANFSYAHGEYSDETVDARFSRTVSPCDGIVCTPDGSVGGNQIERTPRAKGSFGAQWQTEMPWDNGSFFLRGDVSWQDKMYTTPANEATIPSRTLFNARSGISFGNFDLSIWARNLFDKKYVSNAYVVLLPSGNSYQLFYGERRTMGLTLKAKY</sequence>
<evidence type="ECO:0000256" key="8">
    <source>
        <dbReference type="ARBA" id="ARBA00023077"/>
    </source>
</evidence>
<keyword evidence="7" id="KW-0406">Ion transport</keyword>
<evidence type="ECO:0000256" key="9">
    <source>
        <dbReference type="ARBA" id="ARBA00023136"/>
    </source>
</evidence>
<keyword evidence="9 11" id="KW-0472">Membrane</keyword>
<comment type="caution">
    <text evidence="16">The sequence shown here is derived from an EMBL/GenBank/DDBJ whole genome shotgun (WGS) entry which is preliminary data.</text>
</comment>
<name>A0ABT0AEA6_9SPHN</name>
<keyword evidence="2 11" id="KW-0813">Transport</keyword>
<evidence type="ECO:0000256" key="6">
    <source>
        <dbReference type="ARBA" id="ARBA00023004"/>
    </source>
</evidence>
<evidence type="ECO:0000256" key="1">
    <source>
        <dbReference type="ARBA" id="ARBA00004571"/>
    </source>
</evidence>
<feature type="chain" id="PRO_5045207934" evidence="13">
    <location>
        <begin position="31"/>
        <end position="768"/>
    </location>
</feature>